<keyword evidence="1" id="KW-0698">rRNA processing</keyword>
<dbReference type="PANTHER" id="PTHR15341">
    <property type="entry name" value="SUN-COR STEROID HORMONE RECEPTOR CO-REPRESSOR"/>
    <property type="match status" value="1"/>
</dbReference>
<dbReference type="GO" id="GO:0003723">
    <property type="term" value="F:RNA binding"/>
    <property type="evidence" value="ECO:0007669"/>
    <property type="project" value="UniProtKB-UniRule"/>
</dbReference>
<comment type="function">
    <text evidence="1">Required for exosome-dependent processing of pre-rRNA and small nucleolar RNA (snRNA) precursors. Involved in processing of 35S pre-rRNA at the A0, A1 and A2 sites.</text>
</comment>
<dbReference type="PANTHER" id="PTHR15341:SF3">
    <property type="entry name" value="NUCLEAR NUCLEIC ACID-BINDING PROTEIN C1D"/>
    <property type="match status" value="1"/>
</dbReference>
<evidence type="ECO:0000313" key="3">
    <source>
        <dbReference type="EMBL" id="EXX77073.1"/>
    </source>
</evidence>
<sequence>MSETKDGKQVEISSKDSAPEDTELEVQTDSLFTKIRNTLSELEGGFDDVDSLLEPLLSQPLSELAPGLGPIDRARLYLLYGYTLNSLISLFLELKASRFVKHALSNVKDRDRDTRENGRATSSGTHIRFNDDENFGGSSNNRTNNRFMRDDKDRDYRSRSSRNDREYKPYDRRDRGRDRDRPGRRT</sequence>
<feature type="compositionally biased region" description="Polar residues" evidence="2">
    <location>
        <begin position="136"/>
        <end position="146"/>
    </location>
</feature>
<organism evidence="3 4">
    <name type="scientific">Rhizophagus irregularis (strain DAOM 197198w)</name>
    <name type="common">Glomus intraradices</name>
    <dbReference type="NCBI Taxonomy" id="1432141"/>
    <lineage>
        <taxon>Eukaryota</taxon>
        <taxon>Fungi</taxon>
        <taxon>Fungi incertae sedis</taxon>
        <taxon>Mucoromycota</taxon>
        <taxon>Glomeromycotina</taxon>
        <taxon>Glomeromycetes</taxon>
        <taxon>Glomerales</taxon>
        <taxon>Glomeraceae</taxon>
        <taxon>Rhizophagus</taxon>
    </lineage>
</organism>
<keyword evidence="1" id="KW-0694">RNA-binding</keyword>
<dbReference type="EMBL" id="JEMT01011704">
    <property type="protein sequence ID" value="EXX77073.1"/>
    <property type="molecule type" value="Genomic_DNA"/>
</dbReference>
<accession>A0A015NCW9</accession>
<evidence type="ECO:0000256" key="1">
    <source>
        <dbReference type="RuleBase" id="RU368003"/>
    </source>
</evidence>
<feature type="region of interest" description="Disordered" evidence="2">
    <location>
        <begin position="109"/>
        <end position="186"/>
    </location>
</feature>
<comment type="similarity">
    <text evidence="1">Belongs to the C1D family.</text>
</comment>
<protein>
    <recommendedName>
        <fullName evidence="1">Exosome complex protein</fullName>
    </recommendedName>
</protein>
<gene>
    <name evidence="3" type="ORF">RirG_027120</name>
</gene>
<feature type="compositionally biased region" description="Basic and acidic residues" evidence="2">
    <location>
        <begin position="1"/>
        <end position="18"/>
    </location>
</feature>
<comment type="caution">
    <text evidence="3">The sequence shown here is derived from an EMBL/GenBank/DDBJ whole genome shotgun (WGS) entry which is preliminary data.</text>
</comment>
<dbReference type="GO" id="GO:0005730">
    <property type="term" value="C:nucleolus"/>
    <property type="evidence" value="ECO:0007669"/>
    <property type="project" value="TreeGrafter"/>
</dbReference>
<dbReference type="Proteomes" id="UP000022910">
    <property type="component" value="Unassembled WGS sequence"/>
</dbReference>
<dbReference type="GO" id="GO:0000460">
    <property type="term" value="P:maturation of 5.8S rRNA"/>
    <property type="evidence" value="ECO:0007669"/>
    <property type="project" value="TreeGrafter"/>
</dbReference>
<dbReference type="HOGENOM" id="CLU_1225335_0_0_1"/>
<name>A0A015NCW9_RHIIW</name>
<dbReference type="InterPro" id="IPR011082">
    <property type="entry name" value="Exosome-assoc_fac/DNA_repair"/>
</dbReference>
<keyword evidence="4" id="KW-1185">Reference proteome</keyword>
<dbReference type="GO" id="GO:0003677">
    <property type="term" value="F:DNA binding"/>
    <property type="evidence" value="ECO:0007669"/>
    <property type="project" value="TreeGrafter"/>
</dbReference>
<proteinExistence type="inferred from homology"/>
<reference evidence="3 4" key="1">
    <citation type="submission" date="2014-02" db="EMBL/GenBank/DDBJ databases">
        <title>Single nucleus genome sequencing reveals high similarity among nuclei of an endomycorrhizal fungus.</title>
        <authorList>
            <person name="Lin K."/>
            <person name="Geurts R."/>
            <person name="Zhang Z."/>
            <person name="Limpens E."/>
            <person name="Saunders D.G."/>
            <person name="Mu D."/>
            <person name="Pang E."/>
            <person name="Cao H."/>
            <person name="Cha H."/>
            <person name="Lin T."/>
            <person name="Zhou Q."/>
            <person name="Shang Y."/>
            <person name="Li Y."/>
            <person name="Ivanov S."/>
            <person name="Sharma T."/>
            <person name="Velzen R.V."/>
            <person name="Ruijter N.D."/>
            <person name="Aanen D.K."/>
            <person name="Win J."/>
            <person name="Kamoun S."/>
            <person name="Bisseling T."/>
            <person name="Huang S."/>
        </authorList>
    </citation>
    <scope>NUCLEOTIDE SEQUENCE [LARGE SCALE GENOMIC DNA]</scope>
    <source>
        <strain evidence="4">DAOM197198w</strain>
    </source>
</reference>
<dbReference type="GO" id="GO:0000178">
    <property type="term" value="C:exosome (RNase complex)"/>
    <property type="evidence" value="ECO:0007669"/>
    <property type="project" value="TreeGrafter"/>
</dbReference>
<feature type="region of interest" description="Disordered" evidence="2">
    <location>
        <begin position="1"/>
        <end position="25"/>
    </location>
</feature>
<dbReference type="GO" id="GO:0010468">
    <property type="term" value="P:regulation of gene expression"/>
    <property type="evidence" value="ECO:0007669"/>
    <property type="project" value="TreeGrafter"/>
</dbReference>
<comment type="subcellular location">
    <subcellularLocation>
        <location evidence="1">Nucleus</location>
    </subcellularLocation>
</comment>
<dbReference type="AlphaFoldDB" id="A0A015NCW9"/>
<feature type="compositionally biased region" description="Basic and acidic residues" evidence="2">
    <location>
        <begin position="147"/>
        <end position="186"/>
    </location>
</feature>
<evidence type="ECO:0000313" key="4">
    <source>
        <dbReference type="Proteomes" id="UP000022910"/>
    </source>
</evidence>
<keyword evidence="1" id="KW-0539">Nucleus</keyword>
<feature type="compositionally biased region" description="Basic and acidic residues" evidence="2">
    <location>
        <begin position="109"/>
        <end position="118"/>
    </location>
</feature>
<evidence type="ECO:0000256" key="2">
    <source>
        <dbReference type="SAM" id="MobiDB-lite"/>
    </source>
</evidence>